<reference evidence="2 3" key="1">
    <citation type="journal article" date="2024" name="G3 (Bethesda)">
        <title>Genome assembly of Hibiscus sabdariffa L. provides insights into metabolisms of medicinal natural products.</title>
        <authorList>
            <person name="Kim T."/>
        </authorList>
    </citation>
    <scope>NUCLEOTIDE SEQUENCE [LARGE SCALE GENOMIC DNA]</scope>
    <source>
        <strain evidence="2">TK-2024</strain>
        <tissue evidence="2">Old leaves</tissue>
    </source>
</reference>
<organism evidence="2 3">
    <name type="scientific">Hibiscus sabdariffa</name>
    <name type="common">roselle</name>
    <dbReference type="NCBI Taxonomy" id="183260"/>
    <lineage>
        <taxon>Eukaryota</taxon>
        <taxon>Viridiplantae</taxon>
        <taxon>Streptophyta</taxon>
        <taxon>Embryophyta</taxon>
        <taxon>Tracheophyta</taxon>
        <taxon>Spermatophyta</taxon>
        <taxon>Magnoliopsida</taxon>
        <taxon>eudicotyledons</taxon>
        <taxon>Gunneridae</taxon>
        <taxon>Pentapetalae</taxon>
        <taxon>rosids</taxon>
        <taxon>malvids</taxon>
        <taxon>Malvales</taxon>
        <taxon>Malvaceae</taxon>
        <taxon>Malvoideae</taxon>
        <taxon>Hibiscus</taxon>
    </lineage>
</organism>
<accession>A0ABR2RGQ0</accession>
<dbReference type="Proteomes" id="UP001396334">
    <property type="component" value="Unassembled WGS sequence"/>
</dbReference>
<feature type="region of interest" description="Disordered" evidence="1">
    <location>
        <begin position="86"/>
        <end position="105"/>
    </location>
</feature>
<gene>
    <name evidence="2" type="ORF">V6N11_040175</name>
</gene>
<evidence type="ECO:0000313" key="2">
    <source>
        <dbReference type="EMBL" id="KAK9012106.1"/>
    </source>
</evidence>
<evidence type="ECO:0000256" key="1">
    <source>
        <dbReference type="SAM" id="MobiDB-lite"/>
    </source>
</evidence>
<name>A0ABR2RGQ0_9ROSI</name>
<sequence length="105" mass="11773">MYDVLSVKSVSTELSKDTWKQMEDHLDLSDSSFHCALADDWLLDNLKFNRLHPVGHHISPRRLLGCCHLVVINIRRMCILNTDGVVSPSSSVGSSGVLIRNDARE</sequence>
<keyword evidence="3" id="KW-1185">Reference proteome</keyword>
<feature type="compositionally biased region" description="Low complexity" evidence="1">
    <location>
        <begin position="86"/>
        <end position="97"/>
    </location>
</feature>
<protein>
    <submittedName>
        <fullName evidence="2">Uncharacterized protein</fullName>
    </submittedName>
</protein>
<dbReference type="EMBL" id="JBBPBN010000022">
    <property type="protein sequence ID" value="KAK9012106.1"/>
    <property type="molecule type" value="Genomic_DNA"/>
</dbReference>
<comment type="caution">
    <text evidence="2">The sequence shown here is derived from an EMBL/GenBank/DDBJ whole genome shotgun (WGS) entry which is preliminary data.</text>
</comment>
<evidence type="ECO:0000313" key="3">
    <source>
        <dbReference type="Proteomes" id="UP001396334"/>
    </source>
</evidence>
<proteinExistence type="predicted"/>